<keyword evidence="10 17" id="KW-1133">Transmembrane helix</keyword>
<evidence type="ECO:0000256" key="1">
    <source>
        <dbReference type="ARBA" id="ARBA00004609"/>
    </source>
</evidence>
<dbReference type="InterPro" id="IPR037193">
    <property type="entry name" value="GDNF_alpha"/>
</dbReference>
<feature type="transmembrane region" description="Helical" evidence="17">
    <location>
        <begin position="870"/>
        <end position="891"/>
    </location>
</feature>
<organism evidence="19 20">
    <name type="scientific">Scophthalmus maximus</name>
    <name type="common">Turbot</name>
    <name type="synonym">Psetta maxima</name>
    <dbReference type="NCBI Taxonomy" id="52904"/>
    <lineage>
        <taxon>Eukaryota</taxon>
        <taxon>Metazoa</taxon>
        <taxon>Chordata</taxon>
        <taxon>Craniata</taxon>
        <taxon>Vertebrata</taxon>
        <taxon>Euteleostomi</taxon>
        <taxon>Actinopterygii</taxon>
        <taxon>Neopterygii</taxon>
        <taxon>Teleostei</taxon>
        <taxon>Neoteleostei</taxon>
        <taxon>Acanthomorphata</taxon>
        <taxon>Carangaria</taxon>
        <taxon>Pleuronectiformes</taxon>
        <taxon>Pleuronectoidei</taxon>
        <taxon>Scophthalmidae</taxon>
        <taxon>Scophthalmus</taxon>
    </lineage>
</organism>
<dbReference type="Gene3D" id="1.10.287.570">
    <property type="entry name" value="Helical hairpin bin"/>
    <property type="match status" value="1"/>
</dbReference>
<dbReference type="SUPFAM" id="SSF110035">
    <property type="entry name" value="GDNF receptor-like"/>
    <property type="match status" value="1"/>
</dbReference>
<evidence type="ECO:0000256" key="14">
    <source>
        <dbReference type="ARBA" id="ARBA00023180"/>
    </source>
</evidence>
<evidence type="ECO:0000313" key="20">
    <source>
        <dbReference type="Proteomes" id="UP000438429"/>
    </source>
</evidence>
<keyword evidence="12 17" id="KW-0472">Membrane</keyword>
<feature type="domain" description="GDNF/GAS1" evidence="18">
    <location>
        <begin position="171"/>
        <end position="251"/>
    </location>
</feature>
<feature type="domain" description="GDNF/GAS1" evidence="18">
    <location>
        <begin position="261"/>
        <end position="355"/>
    </location>
</feature>
<feature type="compositionally biased region" description="Polar residues" evidence="16">
    <location>
        <begin position="367"/>
        <end position="377"/>
    </location>
</feature>
<feature type="transmembrane region" description="Helical" evidence="17">
    <location>
        <begin position="1033"/>
        <end position="1057"/>
    </location>
</feature>
<dbReference type="GO" id="GO:0016323">
    <property type="term" value="C:basolateral plasma membrane"/>
    <property type="evidence" value="ECO:0007669"/>
    <property type="project" value="TreeGrafter"/>
</dbReference>
<keyword evidence="5" id="KW-0813">Transport</keyword>
<feature type="region of interest" description="Disordered" evidence="16">
    <location>
        <begin position="367"/>
        <end position="394"/>
    </location>
</feature>
<protein>
    <recommendedName>
        <fullName evidence="18">GDNF/GAS1 domain-containing protein</fullName>
    </recommendedName>
</protein>
<dbReference type="InterPro" id="IPR011531">
    <property type="entry name" value="HCO3_transpt-like_TM_dom"/>
</dbReference>
<feature type="transmembrane region" description="Helical" evidence="17">
    <location>
        <begin position="830"/>
        <end position="858"/>
    </location>
</feature>
<evidence type="ECO:0000256" key="12">
    <source>
        <dbReference type="ARBA" id="ARBA00023136"/>
    </source>
</evidence>
<dbReference type="FunFam" id="1.10.287.570:FF:000002">
    <property type="entry name" value="Solute carrier family 4 member 11"/>
    <property type="match status" value="1"/>
</dbReference>
<dbReference type="InterPro" id="IPR016152">
    <property type="entry name" value="PTrfase/Anion_transptr"/>
</dbReference>
<dbReference type="GO" id="GO:0006820">
    <property type="term" value="P:monoatomic anion transport"/>
    <property type="evidence" value="ECO:0007669"/>
    <property type="project" value="InterPro"/>
</dbReference>
<evidence type="ECO:0000259" key="18">
    <source>
        <dbReference type="SMART" id="SM00907"/>
    </source>
</evidence>
<dbReference type="InterPro" id="IPR016017">
    <property type="entry name" value="GDNF/GAS1"/>
</dbReference>
<evidence type="ECO:0000256" key="16">
    <source>
        <dbReference type="SAM" id="MobiDB-lite"/>
    </source>
</evidence>
<dbReference type="InterPro" id="IPR003438">
    <property type="entry name" value="GDNF_rcpt"/>
</dbReference>
<dbReference type="Pfam" id="PF02351">
    <property type="entry name" value="GDNF"/>
    <property type="match status" value="3"/>
</dbReference>
<evidence type="ECO:0000256" key="11">
    <source>
        <dbReference type="ARBA" id="ARBA00023065"/>
    </source>
</evidence>
<evidence type="ECO:0000256" key="9">
    <source>
        <dbReference type="ARBA" id="ARBA00022729"/>
    </source>
</evidence>
<dbReference type="PANTHER" id="PTHR11453">
    <property type="entry name" value="ANION EXCHANGE PROTEIN"/>
    <property type="match status" value="1"/>
</dbReference>
<proteinExistence type="inferred from homology"/>
<keyword evidence="9" id="KW-0732">Signal</keyword>
<dbReference type="Pfam" id="PF00955">
    <property type="entry name" value="HCO3_cotransp"/>
    <property type="match status" value="1"/>
</dbReference>
<comment type="caution">
    <text evidence="19">The sequence shown here is derived from an EMBL/GenBank/DDBJ whole genome shotgun (WGS) entry which is preliminary data.</text>
</comment>
<keyword evidence="13" id="KW-0675">Receptor</keyword>
<evidence type="ECO:0000256" key="13">
    <source>
        <dbReference type="ARBA" id="ARBA00023170"/>
    </source>
</evidence>
<feature type="transmembrane region" description="Helical" evidence="17">
    <location>
        <begin position="996"/>
        <end position="1013"/>
    </location>
</feature>
<dbReference type="SUPFAM" id="SSF55804">
    <property type="entry name" value="Phoshotransferase/anion transport protein"/>
    <property type="match status" value="1"/>
</dbReference>
<evidence type="ECO:0000313" key="19">
    <source>
        <dbReference type="EMBL" id="KAF0039933.1"/>
    </source>
</evidence>
<dbReference type="Gene3D" id="3.40.930.10">
    <property type="entry name" value="Mannitol-specific EII, Chain A"/>
    <property type="match status" value="1"/>
</dbReference>
<evidence type="ECO:0000256" key="15">
    <source>
        <dbReference type="ARBA" id="ARBA00023288"/>
    </source>
</evidence>
<evidence type="ECO:0000256" key="7">
    <source>
        <dbReference type="ARBA" id="ARBA00022622"/>
    </source>
</evidence>
<name>A0A6A4T1I8_SCOMX</name>
<evidence type="ECO:0000256" key="2">
    <source>
        <dbReference type="ARBA" id="ARBA00004651"/>
    </source>
</evidence>
<comment type="subcellular location">
    <subcellularLocation>
        <location evidence="1">Cell membrane</location>
        <topology evidence="1">Lipid-anchor</topology>
        <topology evidence="1">GPI-anchor</topology>
    </subcellularLocation>
    <subcellularLocation>
        <location evidence="2">Cell membrane</location>
        <topology evidence="2">Multi-pass membrane protein</topology>
    </subcellularLocation>
</comment>
<keyword evidence="14" id="KW-0325">Glycoprotein</keyword>
<keyword evidence="15" id="KW-0449">Lipoprotein</keyword>
<reference evidence="19 20" key="1">
    <citation type="submission" date="2019-06" db="EMBL/GenBank/DDBJ databases">
        <title>Draft genomes of female and male turbot (Scophthalmus maximus).</title>
        <authorList>
            <person name="Xu H."/>
            <person name="Xu X.-W."/>
            <person name="Shao C."/>
            <person name="Chen S."/>
        </authorList>
    </citation>
    <scope>NUCLEOTIDE SEQUENCE [LARGE SCALE GENOMIC DNA]</scope>
    <source>
        <strain evidence="19">Ysfricsl-2016a</strain>
        <tissue evidence="19">Blood</tissue>
    </source>
</reference>
<dbReference type="SMART" id="SM00907">
    <property type="entry name" value="GDNF"/>
    <property type="match status" value="3"/>
</dbReference>
<feature type="domain" description="GDNF/GAS1" evidence="18">
    <location>
        <begin position="52"/>
        <end position="131"/>
    </location>
</feature>
<dbReference type="InterPro" id="IPR003020">
    <property type="entry name" value="HCO3_transpt_euk"/>
</dbReference>
<evidence type="ECO:0000256" key="6">
    <source>
        <dbReference type="ARBA" id="ARBA00022475"/>
    </source>
</evidence>
<dbReference type="Gene3D" id="1.10.220.110">
    <property type="entry name" value="GDNF binding domain"/>
    <property type="match status" value="1"/>
</dbReference>
<gene>
    <name evidence="19" type="ORF">F2P81_008168</name>
</gene>
<comment type="similarity">
    <text evidence="3">Belongs to the GDNFR family.</text>
</comment>
<keyword evidence="7" id="KW-0336">GPI-anchor</keyword>
<feature type="transmembrane region" description="Helical" evidence="17">
    <location>
        <begin position="1277"/>
        <end position="1297"/>
    </location>
</feature>
<evidence type="ECO:0000256" key="10">
    <source>
        <dbReference type="ARBA" id="ARBA00022989"/>
    </source>
</evidence>
<accession>A0A6A4T1I8</accession>
<dbReference type="GO" id="GO:0098552">
    <property type="term" value="C:side of membrane"/>
    <property type="evidence" value="ECO:0007669"/>
    <property type="project" value="UniProtKB-KW"/>
</dbReference>
<feature type="transmembrane region" description="Helical" evidence="17">
    <location>
        <begin position="1078"/>
        <end position="1100"/>
    </location>
</feature>
<sequence>MLRDLRNRASQSYGMWPSDQADTGAHPELRFESRITSTVFALLEVILADRDCLVAGDSCSSDETCSPRLRTLRQCVAGNGNMKLGPGAKSQCANAVSALLSSPLHGCQCRRGMKKEKNCLSIYWSLHQAFVHGLNLVERYPYETVQRDYDYVRLASITADSDVGMTTVNRCLDAAKACNVDDLCQKLRTEYVSACIKPTAKSGLCNRPKCNKALRRFFDRVPADYTHELLFCPCTDTACAERRRQTIVPSCSYESLEKPNCIAQMRICKADYVCRSRLAQFQYDCEPSETSASGCKQGNYGACLLAYTGLIGSTITPNYVDNSTSSVAPWCSCSASGSQREECDNFLGSFASNICLRNSLLAFGSESDQQPTLSQPSAPSPGHSIRENRSVTAPPETLETVGNLLDTIIPTQLEVSFTVIGTEDIKVLFIGWDPVPSTYFFVGRIASIRMKTKEEAKEMPGVTENRFAEDAPSTGRSKNGYVFQEMELQDGEQEDSGQNSPVASHKDHVYENPIKISVSGARITIRISFVLASHQCVKPMNFQEEVRAHRDLDSFLAQASIILDEKAATLDEVLRRMLTHVVNEGLGRCDVDEVMNSLFTDAGGKEFNVHLLSETIQGVTATSTGVRYQQSWLCILSNVRSLQRRHVCVTRLERPQNWGVNCCEARYVILILAPPRTKSTKTAIELGRTFATMFSDISFRQKLLEAQTQEEFKQELVCQRQQLSVASDKPVAEEAEDSDPRRGKTLQCRDFFKAGKGVYDDLRRRLPLYPSDFTDGITGKDRSLLKYTTTAIFLYIAILLPAIAFGSLNDESTRGEIDVQKTIVGQSIGGVIYALFAGSPLVIPLTTAPLAIFISVIRGICDDYNLDFDAFYACIGLWNSFFLILGGLFNVSLLMKLFKRSTEEVIALFISIAFVGDAVKGTVKIFKHYYHGPTLATTNSTLVLQQIQEILERTKNQTGNTLGHQNETGSLLGHDEGHASVFLPESLVLCARERPILCLLLMLGTLWLGYALYLVKRSPYLNHKIREVVSDCALPISVVICSFIGSYLFLDIQLPVFSVHDGPIFRYPPFEKLTGMNVLSAVGLGFLLALLIFIDQNIVISLTHVPEHKLLKGTAFHWDLVLTGFINILMSCLGLPWMHAAFPHSSLHARQLAKVEQHVENGHLYTTIVSVKETRLTSLAANILIGLSAFMLPIPLQWIPKPVLYGLFLYIAATSLDGNQMVDRMALLLKEQTSYPPTHYIRRVPQRKVHFFTGLQMVQLIILCAFGMYPLPYMKMVFPLLMILLVPVRTSLLPKLIDPKYLDIMDAQYM</sequence>
<evidence type="ECO:0000256" key="17">
    <source>
        <dbReference type="SAM" id="Phobius"/>
    </source>
</evidence>
<dbReference type="FunFam" id="3.40.930.10:FF:000019">
    <property type="entry name" value="Solute carrier family 4 member 11"/>
    <property type="match status" value="1"/>
</dbReference>
<dbReference type="PRINTS" id="PR01316">
    <property type="entry name" value="GDNFRECEPTOR"/>
</dbReference>
<dbReference type="GO" id="GO:0007169">
    <property type="term" value="P:cell surface receptor protein tyrosine kinase signaling pathway"/>
    <property type="evidence" value="ECO:0007669"/>
    <property type="project" value="UniProtKB-ARBA"/>
</dbReference>
<dbReference type="EMBL" id="VEVO01000007">
    <property type="protein sequence ID" value="KAF0039933.1"/>
    <property type="molecule type" value="Genomic_DNA"/>
</dbReference>
<feature type="transmembrane region" description="Helical" evidence="17">
    <location>
        <begin position="792"/>
        <end position="809"/>
    </location>
</feature>
<dbReference type="Proteomes" id="UP000438429">
    <property type="component" value="Unassembled WGS sequence"/>
</dbReference>
<evidence type="ECO:0000256" key="4">
    <source>
        <dbReference type="ARBA" id="ARBA00010993"/>
    </source>
</evidence>
<evidence type="ECO:0000256" key="5">
    <source>
        <dbReference type="ARBA" id="ARBA00022448"/>
    </source>
</evidence>
<dbReference type="GO" id="GO:0050801">
    <property type="term" value="P:monoatomic ion homeostasis"/>
    <property type="evidence" value="ECO:0007669"/>
    <property type="project" value="TreeGrafter"/>
</dbReference>
<keyword evidence="8 17" id="KW-0812">Transmembrane</keyword>
<feature type="transmembrane region" description="Helical" evidence="17">
    <location>
        <begin position="1120"/>
        <end position="1142"/>
    </location>
</feature>
<evidence type="ECO:0000256" key="3">
    <source>
        <dbReference type="ARBA" id="ARBA00005961"/>
    </source>
</evidence>
<dbReference type="GO" id="GO:0005452">
    <property type="term" value="F:solute:inorganic anion antiporter activity"/>
    <property type="evidence" value="ECO:0007669"/>
    <property type="project" value="InterPro"/>
</dbReference>
<dbReference type="FunFam" id="1.10.220.110:FF:000001">
    <property type="entry name" value="GDNF family receptor alpha"/>
    <property type="match status" value="1"/>
</dbReference>
<evidence type="ECO:0000256" key="8">
    <source>
        <dbReference type="ARBA" id="ARBA00022692"/>
    </source>
</evidence>
<keyword evidence="6" id="KW-1003">Cell membrane</keyword>
<dbReference type="PANTHER" id="PTHR11453:SF127">
    <property type="entry name" value="SOLUTE CARRIER FAMILY 4 MEMBER 11"/>
    <property type="match status" value="1"/>
</dbReference>
<keyword evidence="11" id="KW-0406">Ion transport</keyword>
<dbReference type="GO" id="GO:0038023">
    <property type="term" value="F:signaling receptor activity"/>
    <property type="evidence" value="ECO:0007669"/>
    <property type="project" value="InterPro"/>
</dbReference>
<comment type="similarity">
    <text evidence="4">Belongs to the anion exchanger (TC 2.A.31) family.</text>
</comment>
<feature type="transmembrane region" description="Helical" evidence="17">
    <location>
        <begin position="1249"/>
        <end position="1271"/>
    </location>
</feature>